<reference evidence="2" key="3">
    <citation type="submission" date="2025-09" db="UniProtKB">
        <authorList>
            <consortium name="Ensembl"/>
        </authorList>
    </citation>
    <scope>IDENTIFICATION</scope>
</reference>
<feature type="region of interest" description="Disordered" evidence="1">
    <location>
        <begin position="181"/>
        <end position="233"/>
    </location>
</feature>
<feature type="region of interest" description="Disordered" evidence="1">
    <location>
        <begin position="19"/>
        <end position="45"/>
    </location>
</feature>
<evidence type="ECO:0000313" key="2">
    <source>
        <dbReference type="Ensembl" id="ENSAPLP00020020956.1"/>
    </source>
</evidence>
<dbReference type="GO" id="GO:0001522">
    <property type="term" value="P:pseudouridine synthesis"/>
    <property type="evidence" value="ECO:0007669"/>
    <property type="project" value="InterPro"/>
</dbReference>
<dbReference type="GO" id="GO:0009982">
    <property type="term" value="F:pseudouridine synthase activity"/>
    <property type="evidence" value="ECO:0007669"/>
    <property type="project" value="InterPro"/>
</dbReference>
<reference evidence="2" key="1">
    <citation type="submission" date="2019-08" db="EMBL/GenBank/DDBJ databases">
        <title>Three high-quality genomes provides insights into domestication of ducks.</title>
        <authorList>
            <person name="Hou Z.C."/>
            <person name="Zhu F."/>
            <person name="Yin Z.T."/>
            <person name="Zhang F."/>
        </authorList>
    </citation>
    <scope>NUCLEOTIDE SEQUENCE [LARGE SCALE GENOMIC DNA]</scope>
</reference>
<dbReference type="AlphaFoldDB" id="A0A8B9ZIX7"/>
<reference evidence="2" key="2">
    <citation type="submission" date="2025-08" db="UniProtKB">
        <authorList>
            <consortium name="Ensembl"/>
        </authorList>
    </citation>
    <scope>IDENTIFICATION</scope>
</reference>
<dbReference type="GO" id="GO:0003723">
    <property type="term" value="F:RNA binding"/>
    <property type="evidence" value="ECO:0007669"/>
    <property type="project" value="InterPro"/>
</dbReference>
<dbReference type="SUPFAM" id="SSF55120">
    <property type="entry name" value="Pseudouridine synthase"/>
    <property type="match status" value="1"/>
</dbReference>
<proteinExistence type="predicted"/>
<sequence>TNRPACLCWVSGDGGGVGGSRVGRGGGHGGGTHATDPPPRPPGHPGELSVAALLPALRRRLGLPTELHVVKAPARDSSGLVLLSGCHRATEELQRFFSHQRRRGGFPVTYSAVTVGVPAEAEGEIRVGLCHRQHGDGAVVVPVPCPGRRSVARGEVRSTLTRYQAAGGCGGLRPAPAAAQDGLPRAAAGSPGPAAVPGAGGPRARPPRGQGAGGALPAAPPGHPHASHTGKWP</sequence>
<dbReference type="Ensembl" id="ENSAPLT00020022628.1">
    <property type="protein sequence ID" value="ENSAPLP00020020956.1"/>
    <property type="gene ID" value="ENSAPLG00020014724.1"/>
</dbReference>
<name>A0A8B9ZIX7_ANAPL</name>
<dbReference type="Gene3D" id="3.30.2350.10">
    <property type="entry name" value="Pseudouridine synthase"/>
    <property type="match status" value="1"/>
</dbReference>
<dbReference type="Proteomes" id="UP000694400">
    <property type="component" value="Chromosome 10"/>
</dbReference>
<feature type="compositionally biased region" description="Low complexity" evidence="1">
    <location>
        <begin position="182"/>
        <end position="197"/>
    </location>
</feature>
<feature type="compositionally biased region" description="Gly residues" evidence="1">
    <location>
        <begin position="19"/>
        <end position="32"/>
    </location>
</feature>
<dbReference type="InterPro" id="IPR020103">
    <property type="entry name" value="PsdUridine_synth_cat_dom_sf"/>
</dbReference>
<protein>
    <recommendedName>
        <fullName evidence="4">RNA pseudouridylate synthase domain-containing protein 3</fullName>
    </recommendedName>
</protein>
<evidence type="ECO:0000256" key="1">
    <source>
        <dbReference type="SAM" id="MobiDB-lite"/>
    </source>
</evidence>
<organism evidence="2 3">
    <name type="scientific">Anas platyrhynchos</name>
    <name type="common">Mallard</name>
    <name type="synonym">Anas boschas</name>
    <dbReference type="NCBI Taxonomy" id="8839"/>
    <lineage>
        <taxon>Eukaryota</taxon>
        <taxon>Metazoa</taxon>
        <taxon>Chordata</taxon>
        <taxon>Craniata</taxon>
        <taxon>Vertebrata</taxon>
        <taxon>Euteleostomi</taxon>
        <taxon>Archelosauria</taxon>
        <taxon>Archosauria</taxon>
        <taxon>Dinosauria</taxon>
        <taxon>Saurischia</taxon>
        <taxon>Theropoda</taxon>
        <taxon>Coelurosauria</taxon>
        <taxon>Aves</taxon>
        <taxon>Neognathae</taxon>
        <taxon>Galloanserae</taxon>
        <taxon>Anseriformes</taxon>
        <taxon>Anatidae</taxon>
        <taxon>Anatinae</taxon>
        <taxon>Anas</taxon>
    </lineage>
</organism>
<evidence type="ECO:0000313" key="3">
    <source>
        <dbReference type="Proteomes" id="UP000694400"/>
    </source>
</evidence>
<accession>A0A8B9ZIX7</accession>
<evidence type="ECO:0008006" key="4">
    <source>
        <dbReference type="Google" id="ProtNLM"/>
    </source>
</evidence>